<reference evidence="3 4" key="1">
    <citation type="submission" date="2018-04" db="EMBL/GenBank/DDBJ databases">
        <title>Genomic Encyclopedia of Archaeal and Bacterial Type Strains, Phase II (KMG-II): from individual species to whole genera.</title>
        <authorList>
            <person name="Goeker M."/>
        </authorList>
    </citation>
    <scope>NUCLEOTIDE SEQUENCE [LARGE SCALE GENOMIC DNA]</scope>
    <source>
        <strain evidence="3 4">DSM 26809</strain>
    </source>
</reference>
<keyword evidence="4" id="KW-1185">Reference proteome</keyword>
<protein>
    <submittedName>
        <fullName evidence="3">Xanthine/CO dehydrogenase XdhC/CoxF family maturation factor</fullName>
    </submittedName>
</protein>
<comment type="caution">
    <text evidence="3">The sequence shown here is derived from an EMBL/GenBank/DDBJ whole genome shotgun (WGS) entry which is preliminary data.</text>
</comment>
<accession>A0A2T5JF75</accession>
<dbReference type="InterPro" id="IPR027051">
    <property type="entry name" value="XdhC_Rossmann_dom"/>
</dbReference>
<evidence type="ECO:0000259" key="1">
    <source>
        <dbReference type="Pfam" id="PF02625"/>
    </source>
</evidence>
<dbReference type="InterPro" id="IPR052698">
    <property type="entry name" value="MoCofactor_Util/Proc"/>
</dbReference>
<dbReference type="PANTHER" id="PTHR30388">
    <property type="entry name" value="ALDEHYDE OXIDOREDUCTASE MOLYBDENUM COFACTOR ASSEMBLY PROTEIN"/>
    <property type="match status" value="1"/>
</dbReference>
<name>A0A2T5JF75_9SPHI</name>
<dbReference type="Pfam" id="PF13478">
    <property type="entry name" value="XdhC_C"/>
    <property type="match status" value="1"/>
</dbReference>
<dbReference type="InterPro" id="IPR003777">
    <property type="entry name" value="XdhC_CoxI"/>
</dbReference>
<gene>
    <name evidence="3" type="ORF">C8P68_101308</name>
</gene>
<organism evidence="3 4">
    <name type="scientific">Mucilaginibacter yixingensis</name>
    <dbReference type="NCBI Taxonomy" id="1295612"/>
    <lineage>
        <taxon>Bacteria</taxon>
        <taxon>Pseudomonadati</taxon>
        <taxon>Bacteroidota</taxon>
        <taxon>Sphingobacteriia</taxon>
        <taxon>Sphingobacteriales</taxon>
        <taxon>Sphingobacteriaceae</taxon>
        <taxon>Mucilaginibacter</taxon>
    </lineage>
</organism>
<evidence type="ECO:0000313" key="3">
    <source>
        <dbReference type="EMBL" id="PTR01077.1"/>
    </source>
</evidence>
<feature type="domain" description="XdhC Rossmann" evidence="2">
    <location>
        <begin position="221"/>
        <end position="363"/>
    </location>
</feature>
<dbReference type="EMBL" id="QAOQ01000001">
    <property type="protein sequence ID" value="PTR01077.1"/>
    <property type="molecule type" value="Genomic_DNA"/>
</dbReference>
<sequence length="395" mass="43903">MHWLSLSKPPDQMSELKQLLTAYDVERQARRSCALATVVEVRGSAYRQPGARMLVTAEGQLTGTISGGCLEGDARRRAQQVMHRGKPEIIVYDSTDLEDDLEHGAQLGCQGEVFILLEPIDFDNPHNPLELLRSTYLLPDRSVLATVLKSSHHRILAAERLLLLTNGTLKGRLTDTAFAQLHLLPDMNEAMQEGFSINAEYTLDDTSLAVFIELIKPAPILNIYGAGNDARPLVELAARLGWRVIVTDGRPSLAISHRFPDTEAVQIARLDDLHQHVSPRGYAVLMSHNYYYDLAVLRQLSNHEEVNYIGLLGPRKKTDRMLQQLALEGIDTQTLNKRLHSPIGLDIGGENADEIALSIMAELQAVRNGFTGGFLRNVDAPIHSRRHHLKVSADD</sequence>
<dbReference type="Proteomes" id="UP000244168">
    <property type="component" value="Unassembled WGS sequence"/>
</dbReference>
<dbReference type="RefSeq" id="WP_107826499.1">
    <property type="nucleotide sequence ID" value="NZ_CP160205.1"/>
</dbReference>
<dbReference type="Pfam" id="PF02625">
    <property type="entry name" value="XdhC_CoxI"/>
    <property type="match status" value="1"/>
</dbReference>
<proteinExistence type="predicted"/>
<evidence type="ECO:0000259" key="2">
    <source>
        <dbReference type="Pfam" id="PF13478"/>
    </source>
</evidence>
<dbReference type="PANTHER" id="PTHR30388:SF6">
    <property type="entry name" value="XANTHINE DEHYDROGENASE SUBUNIT A-RELATED"/>
    <property type="match status" value="1"/>
</dbReference>
<feature type="domain" description="XdhC- CoxI" evidence="1">
    <location>
        <begin position="27"/>
        <end position="93"/>
    </location>
</feature>
<dbReference type="Gene3D" id="3.40.50.720">
    <property type="entry name" value="NAD(P)-binding Rossmann-like Domain"/>
    <property type="match status" value="1"/>
</dbReference>
<evidence type="ECO:0000313" key="4">
    <source>
        <dbReference type="Proteomes" id="UP000244168"/>
    </source>
</evidence>
<dbReference type="AlphaFoldDB" id="A0A2T5JF75"/>
<dbReference type="OrthoDB" id="9773039at2"/>